<evidence type="ECO:0000256" key="8">
    <source>
        <dbReference type="ARBA" id="ARBA00022989"/>
    </source>
</evidence>
<feature type="transmembrane region" description="Helical" evidence="12">
    <location>
        <begin position="168"/>
        <end position="188"/>
    </location>
</feature>
<feature type="transmembrane region" description="Helical" evidence="12">
    <location>
        <begin position="131"/>
        <end position="148"/>
    </location>
</feature>
<dbReference type="GO" id="GO:0016020">
    <property type="term" value="C:membrane"/>
    <property type="evidence" value="ECO:0007669"/>
    <property type="project" value="InterPro"/>
</dbReference>
<evidence type="ECO:0000256" key="3">
    <source>
        <dbReference type="ARBA" id="ARBA00022448"/>
    </source>
</evidence>
<feature type="transmembrane region" description="Helical" evidence="12">
    <location>
        <begin position="17"/>
        <end position="36"/>
    </location>
</feature>
<evidence type="ECO:0000256" key="9">
    <source>
        <dbReference type="ARBA" id="ARBA00023065"/>
    </source>
</evidence>
<keyword evidence="6" id="KW-0631">Potassium channel</keyword>
<comment type="subcellular location">
    <subcellularLocation>
        <location evidence="1">Endomembrane system</location>
        <topology evidence="1">Multi-pass membrane protein</topology>
    </subcellularLocation>
</comment>
<dbReference type="GO" id="GO:0012505">
    <property type="term" value="C:endomembrane system"/>
    <property type="evidence" value="ECO:0007669"/>
    <property type="project" value="UniProtKB-SubCell"/>
</dbReference>
<dbReference type="Proteomes" id="UP000225706">
    <property type="component" value="Unassembled WGS sequence"/>
</dbReference>
<dbReference type="AlphaFoldDB" id="A0A2B4SUN7"/>
<evidence type="ECO:0000256" key="10">
    <source>
        <dbReference type="ARBA" id="ARBA00023136"/>
    </source>
</evidence>
<dbReference type="OrthoDB" id="195817at2759"/>
<evidence type="ECO:0000256" key="6">
    <source>
        <dbReference type="ARBA" id="ARBA00022826"/>
    </source>
</evidence>
<dbReference type="STRING" id="50429.A0A2B4SUN7"/>
<keyword evidence="3" id="KW-0813">Transport</keyword>
<dbReference type="InterPro" id="IPR007866">
    <property type="entry name" value="TRIC_channel"/>
</dbReference>
<feature type="transmembrane region" description="Helical" evidence="12">
    <location>
        <begin position="195"/>
        <end position="215"/>
    </location>
</feature>
<keyword evidence="14" id="KW-1185">Reference proteome</keyword>
<organism evidence="13 14">
    <name type="scientific">Stylophora pistillata</name>
    <name type="common">Smooth cauliflower coral</name>
    <dbReference type="NCBI Taxonomy" id="50429"/>
    <lineage>
        <taxon>Eukaryota</taxon>
        <taxon>Metazoa</taxon>
        <taxon>Cnidaria</taxon>
        <taxon>Anthozoa</taxon>
        <taxon>Hexacorallia</taxon>
        <taxon>Scleractinia</taxon>
        <taxon>Astrocoeniina</taxon>
        <taxon>Pocilloporidae</taxon>
        <taxon>Stylophora</taxon>
    </lineage>
</organism>
<protein>
    <submittedName>
        <fullName evidence="13">Trimeric intracellular cation channel type A</fullName>
    </submittedName>
</protein>
<sequence length="253" mass="27879">MGEGAVSFAYSHPMSSWVASILTCFAGTFLSNFLLGNSLLSPLTDLEQIAILSVIWYLVFFCPLDLFTKVFMLKPLWIALLVVKEAHRARNILKGVEMSSTLHHDAWLVMIAIIRKGKSYKTLVLHQDNNFCLISLSILITCLVGAGSRLLRPVVLFAQGKVDAINEALYPSFVTKLSIVGSVLFIVVQKRMVAFTSAEVLLGITCVGAFLQVLMDLSNTSDPFTYLEKAVAAVLFREPAEKADTSDAKKKKE</sequence>
<evidence type="ECO:0000256" key="11">
    <source>
        <dbReference type="ARBA" id="ARBA00023303"/>
    </source>
</evidence>
<evidence type="ECO:0000256" key="4">
    <source>
        <dbReference type="ARBA" id="ARBA00022538"/>
    </source>
</evidence>
<evidence type="ECO:0000256" key="5">
    <source>
        <dbReference type="ARBA" id="ARBA00022692"/>
    </source>
</evidence>
<evidence type="ECO:0000313" key="14">
    <source>
        <dbReference type="Proteomes" id="UP000225706"/>
    </source>
</evidence>
<proteinExistence type="inferred from homology"/>
<dbReference type="EMBL" id="LSMT01000026">
    <property type="protein sequence ID" value="PFX32197.1"/>
    <property type="molecule type" value="Genomic_DNA"/>
</dbReference>
<dbReference type="GO" id="GO:0042802">
    <property type="term" value="F:identical protein binding"/>
    <property type="evidence" value="ECO:0007669"/>
    <property type="project" value="InterPro"/>
</dbReference>
<feature type="transmembrane region" description="Helical" evidence="12">
    <location>
        <begin position="48"/>
        <end position="67"/>
    </location>
</feature>
<keyword evidence="7" id="KW-0630">Potassium</keyword>
<evidence type="ECO:0000256" key="1">
    <source>
        <dbReference type="ARBA" id="ARBA00004127"/>
    </source>
</evidence>
<keyword evidence="5 12" id="KW-0812">Transmembrane</keyword>
<keyword evidence="11" id="KW-0407">Ion channel</keyword>
<evidence type="ECO:0000256" key="7">
    <source>
        <dbReference type="ARBA" id="ARBA00022958"/>
    </source>
</evidence>
<evidence type="ECO:0000256" key="2">
    <source>
        <dbReference type="ARBA" id="ARBA00005766"/>
    </source>
</evidence>
<keyword evidence="4" id="KW-0633">Potassium transport</keyword>
<keyword evidence="10 12" id="KW-0472">Membrane</keyword>
<keyword evidence="9" id="KW-0406">Ion transport</keyword>
<gene>
    <name evidence="13" type="primary">TMEM38A</name>
    <name evidence="13" type="ORF">AWC38_SpisGene3010</name>
</gene>
<evidence type="ECO:0000256" key="12">
    <source>
        <dbReference type="SAM" id="Phobius"/>
    </source>
</evidence>
<comment type="similarity">
    <text evidence="2">Belongs to the TMEM38 family.</text>
</comment>
<keyword evidence="8 12" id="KW-1133">Transmembrane helix</keyword>
<dbReference type="PANTHER" id="PTHR12454:SF11">
    <property type="entry name" value="GH25683P"/>
    <property type="match status" value="1"/>
</dbReference>
<dbReference type="PANTHER" id="PTHR12454">
    <property type="entry name" value="TRIMERIC INTRACELLULAR CATION CHANNEL"/>
    <property type="match status" value="1"/>
</dbReference>
<name>A0A2B4SUN7_STYPI</name>
<reference evidence="14" key="1">
    <citation type="journal article" date="2017" name="bioRxiv">
        <title>Comparative analysis of the genomes of Stylophora pistillata and Acropora digitifera provides evidence for extensive differences between species of corals.</title>
        <authorList>
            <person name="Voolstra C.R."/>
            <person name="Li Y."/>
            <person name="Liew Y.J."/>
            <person name="Baumgarten S."/>
            <person name="Zoccola D."/>
            <person name="Flot J.-F."/>
            <person name="Tambutte S."/>
            <person name="Allemand D."/>
            <person name="Aranda M."/>
        </authorList>
    </citation>
    <scope>NUCLEOTIDE SEQUENCE [LARGE SCALE GENOMIC DNA]</scope>
</reference>
<dbReference type="GO" id="GO:0005267">
    <property type="term" value="F:potassium channel activity"/>
    <property type="evidence" value="ECO:0007669"/>
    <property type="project" value="UniProtKB-KW"/>
</dbReference>
<comment type="caution">
    <text evidence="13">The sequence shown here is derived from an EMBL/GenBank/DDBJ whole genome shotgun (WGS) entry which is preliminary data.</text>
</comment>
<dbReference type="Pfam" id="PF05197">
    <property type="entry name" value="TRIC"/>
    <property type="match status" value="2"/>
</dbReference>
<evidence type="ECO:0000313" key="13">
    <source>
        <dbReference type="EMBL" id="PFX32197.1"/>
    </source>
</evidence>
<accession>A0A2B4SUN7</accession>